<name>A0ABM1TPN5_LIMPO</name>
<dbReference type="Pfam" id="PF08389">
    <property type="entry name" value="Xpo1"/>
    <property type="match status" value="1"/>
</dbReference>
<keyword evidence="3 9" id="KW-0963">Cytoplasm</keyword>
<evidence type="ECO:0000259" key="10">
    <source>
        <dbReference type="Pfam" id="PF08389"/>
    </source>
</evidence>
<evidence type="ECO:0000256" key="7">
    <source>
        <dbReference type="ARBA" id="ARBA00029784"/>
    </source>
</evidence>
<organism evidence="11 13">
    <name type="scientific">Limulus polyphemus</name>
    <name type="common">Atlantic horseshoe crab</name>
    <dbReference type="NCBI Taxonomy" id="6850"/>
    <lineage>
        <taxon>Eukaryota</taxon>
        <taxon>Metazoa</taxon>
        <taxon>Ecdysozoa</taxon>
        <taxon>Arthropoda</taxon>
        <taxon>Chelicerata</taxon>
        <taxon>Merostomata</taxon>
        <taxon>Xiphosura</taxon>
        <taxon>Limulidae</taxon>
        <taxon>Limulus</taxon>
    </lineage>
</organism>
<dbReference type="RefSeq" id="XP_022257843.1">
    <property type="nucleotide sequence ID" value="XM_022402135.1"/>
</dbReference>
<dbReference type="PANTHER" id="PTHR15952">
    <property type="entry name" value="EXPORTIN-T/LOS1"/>
    <property type="match status" value="1"/>
</dbReference>
<dbReference type="InterPro" id="IPR040017">
    <property type="entry name" value="XPOT"/>
</dbReference>
<evidence type="ECO:0000313" key="11">
    <source>
        <dbReference type="Proteomes" id="UP000694941"/>
    </source>
</evidence>
<evidence type="ECO:0000313" key="13">
    <source>
        <dbReference type="RefSeq" id="XP_022257841.1"/>
    </source>
</evidence>
<evidence type="ECO:0000256" key="8">
    <source>
        <dbReference type="ARBA" id="ARBA00032199"/>
    </source>
</evidence>
<feature type="domain" description="Exportin-1/Importin-beta-like" evidence="10">
    <location>
        <begin position="100"/>
        <end position="247"/>
    </location>
</feature>
<evidence type="ECO:0000313" key="15">
    <source>
        <dbReference type="RefSeq" id="XP_022257843.1"/>
    </source>
</evidence>
<evidence type="ECO:0000256" key="1">
    <source>
        <dbReference type="ARBA" id="ARBA00004496"/>
    </source>
</evidence>
<protein>
    <recommendedName>
        <fullName evidence="2 9">Exportin-T</fullName>
    </recommendedName>
    <alternativeName>
        <fullName evidence="7 9">Exportin(tRNA)</fullName>
    </alternativeName>
    <alternativeName>
        <fullName evidence="8 9">tRNA exportin</fullName>
    </alternativeName>
</protein>
<dbReference type="Gene3D" id="1.25.10.10">
    <property type="entry name" value="Leucine-rich Repeat Variant"/>
    <property type="match status" value="1"/>
</dbReference>
<dbReference type="Proteomes" id="UP000694941">
    <property type="component" value="Unplaced"/>
</dbReference>
<comment type="similarity">
    <text evidence="9">Belongs to the exportin family.</text>
</comment>
<reference evidence="12 13" key="1">
    <citation type="submission" date="2025-05" db="UniProtKB">
        <authorList>
            <consortium name="RefSeq"/>
        </authorList>
    </citation>
    <scope>IDENTIFICATION</scope>
    <source>
        <tissue evidence="12 13">Muscle</tissue>
    </source>
</reference>
<proteinExistence type="inferred from homology"/>
<keyword evidence="9" id="KW-0813">Transport</keyword>
<evidence type="ECO:0000256" key="5">
    <source>
        <dbReference type="ARBA" id="ARBA00022884"/>
    </source>
</evidence>
<comment type="subcellular location">
    <subcellularLocation>
        <location evidence="1 9">Cytoplasm</location>
    </subcellularLocation>
    <subcellularLocation>
        <location evidence="9">Nucleus</location>
    </subcellularLocation>
    <text evidence="9">Shuttles between the nucleus and the cytoplasm.</text>
</comment>
<accession>A0ABM1TPN5</accession>
<dbReference type="SUPFAM" id="SSF48371">
    <property type="entry name" value="ARM repeat"/>
    <property type="match status" value="1"/>
</dbReference>
<dbReference type="GeneID" id="106473737"/>
<dbReference type="PANTHER" id="PTHR15952:SF11">
    <property type="entry name" value="EXPORTIN-T"/>
    <property type="match status" value="1"/>
</dbReference>
<evidence type="ECO:0000313" key="12">
    <source>
        <dbReference type="RefSeq" id="XP_013789871.2"/>
    </source>
</evidence>
<dbReference type="RefSeq" id="XP_013789871.2">
    <property type="nucleotide sequence ID" value="XM_013934417.2"/>
</dbReference>
<gene>
    <name evidence="12 13 14 15" type="primary">LOC106473737</name>
</gene>
<keyword evidence="6 9" id="KW-0539">Nucleus</keyword>
<keyword evidence="5 9" id="KW-0694">RNA-binding</keyword>
<evidence type="ECO:0000256" key="9">
    <source>
        <dbReference type="RuleBase" id="RU366037"/>
    </source>
</evidence>
<dbReference type="InterPro" id="IPR013598">
    <property type="entry name" value="Exportin-1/Importin-b-like"/>
</dbReference>
<dbReference type="InterPro" id="IPR011989">
    <property type="entry name" value="ARM-like"/>
</dbReference>
<comment type="function">
    <text evidence="9">tRNA nucleus export receptor which facilitates tRNA translocation across the nuclear pore complex.</text>
</comment>
<evidence type="ECO:0000256" key="3">
    <source>
        <dbReference type="ARBA" id="ARBA00022490"/>
    </source>
</evidence>
<keyword evidence="11" id="KW-1185">Reference proteome</keyword>
<keyword evidence="4 9" id="KW-0820">tRNA-binding</keyword>
<dbReference type="InterPro" id="IPR016024">
    <property type="entry name" value="ARM-type_fold"/>
</dbReference>
<evidence type="ECO:0000256" key="2">
    <source>
        <dbReference type="ARBA" id="ARBA00018928"/>
    </source>
</evidence>
<dbReference type="RefSeq" id="XP_022257841.1">
    <property type="nucleotide sequence ID" value="XM_022402133.1"/>
</dbReference>
<sequence>MNFEAIRGFTSHHDPSAQTKALQYFEQLKASEDGWQLCIRTLTSGQNLDEHVTFFCIQVVEHYIKTRYTQSEEEKQHFLRDFFKHWLNSQSRGGKVHKVFIRNKIAQLVCLMFLADFPHSWPNFFGDMLKLLTLGSPGADYFLRILLAINSDVADKEIARTQKEVQRNVVIKDTIRDHSVISIVDSWYHIVTTYQTSNPELSCLCLEVIGAYVAWIDINLIANDRFVNVLVHFLSMPQLREAACDCIIEIINKGMDPSAKTKLVESFVTVLEQAGVLNLSKAGEDADFAIKMAKLVNGIGTSLLASWTK</sequence>
<evidence type="ECO:0000256" key="6">
    <source>
        <dbReference type="ARBA" id="ARBA00023242"/>
    </source>
</evidence>
<evidence type="ECO:0000256" key="4">
    <source>
        <dbReference type="ARBA" id="ARBA00022555"/>
    </source>
</evidence>
<evidence type="ECO:0000313" key="14">
    <source>
        <dbReference type="RefSeq" id="XP_022257842.1"/>
    </source>
</evidence>
<dbReference type="RefSeq" id="XP_022257842.1">
    <property type="nucleotide sequence ID" value="XM_022402134.1"/>
</dbReference>